<gene>
    <name evidence="2" type="ORF">EYF80_035267</name>
</gene>
<dbReference type="AlphaFoldDB" id="A0A4Z2GP95"/>
<comment type="caution">
    <text evidence="2">The sequence shown here is derived from an EMBL/GenBank/DDBJ whole genome shotgun (WGS) entry which is preliminary data.</text>
</comment>
<feature type="compositionally biased region" description="Basic and acidic residues" evidence="1">
    <location>
        <begin position="10"/>
        <end position="20"/>
    </location>
</feature>
<sequence length="81" mass="8361">MNIGAWGGGGDRRSSRHQERVSGMVIPGVIGAAKGSRRRANGGGEGRGEGRRGGHRGAGARAAGAPRLPPTRRARGRVLRL</sequence>
<name>A0A4Z2GP95_9TELE</name>
<keyword evidence="3" id="KW-1185">Reference proteome</keyword>
<reference evidence="2 3" key="1">
    <citation type="submission" date="2019-03" db="EMBL/GenBank/DDBJ databases">
        <title>First draft genome of Liparis tanakae, snailfish: a comprehensive survey of snailfish specific genes.</title>
        <authorList>
            <person name="Kim W."/>
            <person name="Song I."/>
            <person name="Jeong J.-H."/>
            <person name="Kim D."/>
            <person name="Kim S."/>
            <person name="Ryu S."/>
            <person name="Song J.Y."/>
            <person name="Lee S.K."/>
        </authorList>
    </citation>
    <scope>NUCLEOTIDE SEQUENCE [LARGE SCALE GENOMIC DNA]</scope>
    <source>
        <tissue evidence="2">Muscle</tissue>
    </source>
</reference>
<evidence type="ECO:0000313" key="3">
    <source>
        <dbReference type="Proteomes" id="UP000314294"/>
    </source>
</evidence>
<proteinExistence type="predicted"/>
<accession>A0A4Z2GP95</accession>
<feature type="region of interest" description="Disordered" evidence="1">
    <location>
        <begin position="1"/>
        <end position="81"/>
    </location>
</feature>
<evidence type="ECO:0000256" key="1">
    <source>
        <dbReference type="SAM" id="MobiDB-lite"/>
    </source>
</evidence>
<dbReference type="EMBL" id="SRLO01000482">
    <property type="protein sequence ID" value="TNN54492.1"/>
    <property type="molecule type" value="Genomic_DNA"/>
</dbReference>
<feature type="compositionally biased region" description="Basic residues" evidence="1">
    <location>
        <begin position="70"/>
        <end position="81"/>
    </location>
</feature>
<protein>
    <submittedName>
        <fullName evidence="2">Uncharacterized protein</fullName>
    </submittedName>
</protein>
<dbReference type="Proteomes" id="UP000314294">
    <property type="component" value="Unassembled WGS sequence"/>
</dbReference>
<organism evidence="2 3">
    <name type="scientific">Liparis tanakae</name>
    <name type="common">Tanaka's snailfish</name>
    <dbReference type="NCBI Taxonomy" id="230148"/>
    <lineage>
        <taxon>Eukaryota</taxon>
        <taxon>Metazoa</taxon>
        <taxon>Chordata</taxon>
        <taxon>Craniata</taxon>
        <taxon>Vertebrata</taxon>
        <taxon>Euteleostomi</taxon>
        <taxon>Actinopterygii</taxon>
        <taxon>Neopterygii</taxon>
        <taxon>Teleostei</taxon>
        <taxon>Neoteleostei</taxon>
        <taxon>Acanthomorphata</taxon>
        <taxon>Eupercaria</taxon>
        <taxon>Perciformes</taxon>
        <taxon>Cottioidei</taxon>
        <taxon>Cottales</taxon>
        <taxon>Liparidae</taxon>
        <taxon>Liparis</taxon>
    </lineage>
</organism>
<evidence type="ECO:0000313" key="2">
    <source>
        <dbReference type="EMBL" id="TNN54492.1"/>
    </source>
</evidence>